<keyword evidence="2" id="KW-1133">Transmembrane helix</keyword>
<keyword evidence="2" id="KW-0472">Membrane</keyword>
<reference evidence="3 4" key="1">
    <citation type="submission" date="2014-04" db="EMBL/GenBank/DDBJ databases">
        <authorList>
            <consortium name="DOE Joint Genome Institute"/>
            <person name="Kuo A."/>
            <person name="Girlanda M."/>
            <person name="Perotto S."/>
            <person name="Kohler A."/>
            <person name="Nagy L.G."/>
            <person name="Floudas D."/>
            <person name="Copeland A."/>
            <person name="Barry K.W."/>
            <person name="Cichocki N."/>
            <person name="Veneault-Fourrey C."/>
            <person name="LaButti K."/>
            <person name="Lindquist E.A."/>
            <person name="Lipzen A."/>
            <person name="Lundell T."/>
            <person name="Morin E."/>
            <person name="Murat C."/>
            <person name="Sun H."/>
            <person name="Tunlid A."/>
            <person name="Henrissat B."/>
            <person name="Grigoriev I.V."/>
            <person name="Hibbett D.S."/>
            <person name="Martin F."/>
            <person name="Nordberg H.P."/>
            <person name="Cantor M.N."/>
            <person name="Hua S.X."/>
        </authorList>
    </citation>
    <scope>NUCLEOTIDE SEQUENCE [LARGE SCALE GENOMIC DNA]</scope>
    <source>
        <strain evidence="3 4">MUT 4182</strain>
    </source>
</reference>
<evidence type="ECO:0000256" key="1">
    <source>
        <dbReference type="SAM" id="MobiDB-lite"/>
    </source>
</evidence>
<dbReference type="HOGENOM" id="CLU_1297184_0_0_1"/>
<dbReference type="Gene3D" id="2.60.120.260">
    <property type="entry name" value="Galactose-binding domain-like"/>
    <property type="match status" value="1"/>
</dbReference>
<accession>A0A0C3Q0U1</accession>
<dbReference type="OrthoDB" id="3226565at2759"/>
<dbReference type="Proteomes" id="UP000054248">
    <property type="component" value="Unassembled WGS sequence"/>
</dbReference>
<feature type="region of interest" description="Disordered" evidence="1">
    <location>
        <begin position="186"/>
        <end position="213"/>
    </location>
</feature>
<sequence length="213" mass="23110">NVQWAHSEACGGTQYSFGLGQWFSYQFTGTSVSIIGTADQYGGILTITLDGVQATFNRYSSQIGPDSYDPQCSTTLFQKSSLAPTQHTLTVNHTSDSNGGSSDGNQFFEWQYLQYYQTEEQGQVKSKSNIAAIAGGVGGGVGLVIILALLWWYFKRKQNKEFVFPVDLAGGGVPTPGLANAIVEPFVPPPLAPPKGDPNRRQPRHQPHDDPLP</sequence>
<reference evidence="4" key="2">
    <citation type="submission" date="2015-01" db="EMBL/GenBank/DDBJ databases">
        <title>Evolutionary Origins and Diversification of the Mycorrhizal Mutualists.</title>
        <authorList>
            <consortium name="DOE Joint Genome Institute"/>
            <consortium name="Mycorrhizal Genomics Consortium"/>
            <person name="Kohler A."/>
            <person name="Kuo A."/>
            <person name="Nagy L.G."/>
            <person name="Floudas D."/>
            <person name="Copeland A."/>
            <person name="Barry K.W."/>
            <person name="Cichocki N."/>
            <person name="Veneault-Fourrey C."/>
            <person name="LaButti K."/>
            <person name="Lindquist E.A."/>
            <person name="Lipzen A."/>
            <person name="Lundell T."/>
            <person name="Morin E."/>
            <person name="Murat C."/>
            <person name="Riley R."/>
            <person name="Ohm R."/>
            <person name="Sun H."/>
            <person name="Tunlid A."/>
            <person name="Henrissat B."/>
            <person name="Grigoriev I.V."/>
            <person name="Hibbett D.S."/>
            <person name="Martin F."/>
        </authorList>
    </citation>
    <scope>NUCLEOTIDE SEQUENCE [LARGE SCALE GENOMIC DNA]</scope>
    <source>
        <strain evidence="4">MUT 4182</strain>
    </source>
</reference>
<dbReference type="EMBL" id="KN823702">
    <property type="protein sequence ID" value="KIO16031.1"/>
    <property type="molecule type" value="Genomic_DNA"/>
</dbReference>
<feature type="compositionally biased region" description="Pro residues" evidence="1">
    <location>
        <begin position="186"/>
        <end position="196"/>
    </location>
</feature>
<evidence type="ECO:0008006" key="5">
    <source>
        <dbReference type="Google" id="ProtNLM"/>
    </source>
</evidence>
<evidence type="ECO:0000313" key="4">
    <source>
        <dbReference type="Proteomes" id="UP000054248"/>
    </source>
</evidence>
<feature type="transmembrane region" description="Helical" evidence="2">
    <location>
        <begin position="130"/>
        <end position="154"/>
    </location>
</feature>
<name>A0A0C3Q0U1_9AGAM</name>
<dbReference type="AlphaFoldDB" id="A0A0C3Q0U1"/>
<proteinExistence type="predicted"/>
<keyword evidence="2" id="KW-0812">Transmembrane</keyword>
<feature type="non-terminal residue" evidence="3">
    <location>
        <position position="1"/>
    </location>
</feature>
<keyword evidence="4" id="KW-1185">Reference proteome</keyword>
<organism evidence="3 4">
    <name type="scientific">Tulasnella calospora MUT 4182</name>
    <dbReference type="NCBI Taxonomy" id="1051891"/>
    <lineage>
        <taxon>Eukaryota</taxon>
        <taxon>Fungi</taxon>
        <taxon>Dikarya</taxon>
        <taxon>Basidiomycota</taxon>
        <taxon>Agaricomycotina</taxon>
        <taxon>Agaricomycetes</taxon>
        <taxon>Cantharellales</taxon>
        <taxon>Tulasnellaceae</taxon>
        <taxon>Tulasnella</taxon>
    </lineage>
</organism>
<evidence type="ECO:0000313" key="3">
    <source>
        <dbReference type="EMBL" id="KIO16031.1"/>
    </source>
</evidence>
<protein>
    <recommendedName>
        <fullName evidence="5">Peptidase A1 domain-containing protein</fullName>
    </recommendedName>
</protein>
<gene>
    <name evidence="3" type="ORF">M407DRAFT_13014</name>
</gene>
<evidence type="ECO:0000256" key="2">
    <source>
        <dbReference type="SAM" id="Phobius"/>
    </source>
</evidence>